<evidence type="ECO:0000313" key="2">
    <source>
        <dbReference type="EMBL" id="ABF89669.1"/>
    </source>
</evidence>
<proteinExistence type="predicted"/>
<dbReference type="HOGENOM" id="CLU_1218696_0_0_7"/>
<organism evidence="2 3">
    <name type="scientific">Myxococcus xanthus (strain DK1622)</name>
    <dbReference type="NCBI Taxonomy" id="246197"/>
    <lineage>
        <taxon>Bacteria</taxon>
        <taxon>Pseudomonadati</taxon>
        <taxon>Myxococcota</taxon>
        <taxon>Myxococcia</taxon>
        <taxon>Myxococcales</taxon>
        <taxon>Cystobacterineae</taxon>
        <taxon>Myxococcaceae</taxon>
        <taxon>Myxococcus</taxon>
    </lineage>
</organism>
<name>Q1D9W2_MYXXD</name>
<dbReference type="EMBL" id="CP000113">
    <property type="protein sequence ID" value="ABF89669.1"/>
    <property type="molecule type" value="Genomic_DNA"/>
</dbReference>
<dbReference type="KEGG" id="mxa:MXAN_2341"/>
<dbReference type="AlphaFoldDB" id="Q1D9W2"/>
<reference evidence="2 3" key="1">
    <citation type="journal article" date="2006" name="Proc. Natl. Acad. Sci. U.S.A.">
        <title>Evolution of sensory complexity recorded in a myxobacterial genome.</title>
        <authorList>
            <person name="Goldman B.S."/>
            <person name="Nierman W.C."/>
            <person name="Kaiser D."/>
            <person name="Slater S.C."/>
            <person name="Durkin A.S."/>
            <person name="Eisen J.A."/>
            <person name="Ronning C.M."/>
            <person name="Barbazuk W.B."/>
            <person name="Blanchard M."/>
            <person name="Field C."/>
            <person name="Halling C."/>
            <person name="Hinkle G."/>
            <person name="Iartchuk O."/>
            <person name="Kim H.S."/>
            <person name="Mackenzie C."/>
            <person name="Madupu R."/>
            <person name="Miller N."/>
            <person name="Shvartsbeyn A."/>
            <person name="Sullivan S.A."/>
            <person name="Vaudin M."/>
            <person name="Wiegand R."/>
            <person name="Kaplan H.B."/>
        </authorList>
    </citation>
    <scope>NUCLEOTIDE SEQUENCE [LARGE SCALE GENOMIC DNA]</scope>
    <source>
        <strain evidence="3">DK1622</strain>
    </source>
</reference>
<gene>
    <name evidence="2" type="ordered locus">MXAN_2341</name>
</gene>
<protein>
    <submittedName>
        <fullName evidence="2">Uncharacterized protein</fullName>
    </submittedName>
</protein>
<evidence type="ECO:0000256" key="1">
    <source>
        <dbReference type="SAM" id="MobiDB-lite"/>
    </source>
</evidence>
<accession>Q1D9W2</accession>
<keyword evidence="3" id="KW-1185">Reference proteome</keyword>
<feature type="region of interest" description="Disordered" evidence="1">
    <location>
        <begin position="185"/>
        <end position="227"/>
    </location>
</feature>
<dbReference type="Proteomes" id="UP000002402">
    <property type="component" value="Chromosome"/>
</dbReference>
<dbReference type="EnsemblBacteria" id="ABF89669">
    <property type="protein sequence ID" value="ABF89669"/>
    <property type="gene ID" value="MXAN_2341"/>
</dbReference>
<evidence type="ECO:0000313" key="3">
    <source>
        <dbReference type="Proteomes" id="UP000002402"/>
    </source>
</evidence>
<sequence length="227" mass="24410">MHPRGTRSVKGALQTTEPLMRPLLRGNQLHPHEASILAMHLVRVALVVGKAMVLALLQRLDGGLLAQDVRTALDQLGEGAPHARALHGLTTHLQDALANLLDPVLVVVLAILQRVTGQSVRDVPDRLAIGLHGGDFAAQERVERLDVLVGARHRWPPWVTGESGLPQKVMPAAAWATRARLPAPFQGLRGRSSDGAVSRPPDGRASGRPPGWPSTAYRIKEDGLTRA</sequence>
<feature type="compositionally biased region" description="Basic and acidic residues" evidence="1">
    <location>
        <begin position="218"/>
        <end position="227"/>
    </location>
</feature>